<dbReference type="PROSITE" id="PS50835">
    <property type="entry name" value="IG_LIKE"/>
    <property type="match status" value="1"/>
</dbReference>
<dbReference type="SMART" id="SM00406">
    <property type="entry name" value="IGv"/>
    <property type="match status" value="1"/>
</dbReference>
<proteinExistence type="predicted"/>
<feature type="chain" id="PRO_5045885259" description="Ig-like domain-containing protein" evidence="3">
    <location>
        <begin position="17"/>
        <end position="118"/>
    </location>
</feature>
<name>A0ABU7C7W2_9TELE</name>
<evidence type="ECO:0000256" key="2">
    <source>
        <dbReference type="ARBA" id="ARBA00022859"/>
    </source>
</evidence>
<reference evidence="5 6" key="1">
    <citation type="submission" date="2021-07" db="EMBL/GenBank/DDBJ databases">
        <authorList>
            <person name="Palmer J.M."/>
        </authorList>
    </citation>
    <scope>NUCLEOTIDE SEQUENCE [LARGE SCALE GENOMIC DNA]</scope>
    <source>
        <strain evidence="5 6">AT_MEX2019</strain>
        <tissue evidence="5">Muscle</tissue>
    </source>
</reference>
<dbReference type="EMBL" id="JAHUTI010079643">
    <property type="protein sequence ID" value="MED6257860.1"/>
    <property type="molecule type" value="Genomic_DNA"/>
</dbReference>
<protein>
    <recommendedName>
        <fullName evidence="4">Ig-like domain-containing protein</fullName>
    </recommendedName>
</protein>
<evidence type="ECO:0000313" key="6">
    <source>
        <dbReference type="Proteomes" id="UP001345963"/>
    </source>
</evidence>
<dbReference type="Proteomes" id="UP001345963">
    <property type="component" value="Unassembled WGS sequence"/>
</dbReference>
<feature type="signal peptide" evidence="3">
    <location>
        <begin position="1"/>
        <end position="16"/>
    </location>
</feature>
<dbReference type="Pfam" id="PF07686">
    <property type="entry name" value="V-set"/>
    <property type="match status" value="1"/>
</dbReference>
<dbReference type="InterPro" id="IPR050413">
    <property type="entry name" value="TCR_beta_variable"/>
</dbReference>
<dbReference type="SUPFAM" id="SSF48726">
    <property type="entry name" value="Immunoglobulin"/>
    <property type="match status" value="1"/>
</dbReference>
<dbReference type="PANTHER" id="PTHR23268:SF102">
    <property type="entry name" value="IMMUNOGLOBULIN V-SET DOMAIN-CONTAINING PROTEIN"/>
    <property type="match status" value="1"/>
</dbReference>
<evidence type="ECO:0000256" key="3">
    <source>
        <dbReference type="SAM" id="SignalP"/>
    </source>
</evidence>
<dbReference type="InterPro" id="IPR013106">
    <property type="entry name" value="Ig_V-set"/>
</dbReference>
<organism evidence="5 6">
    <name type="scientific">Ataeniobius toweri</name>
    <dbReference type="NCBI Taxonomy" id="208326"/>
    <lineage>
        <taxon>Eukaryota</taxon>
        <taxon>Metazoa</taxon>
        <taxon>Chordata</taxon>
        <taxon>Craniata</taxon>
        <taxon>Vertebrata</taxon>
        <taxon>Euteleostomi</taxon>
        <taxon>Actinopterygii</taxon>
        <taxon>Neopterygii</taxon>
        <taxon>Teleostei</taxon>
        <taxon>Neoteleostei</taxon>
        <taxon>Acanthomorphata</taxon>
        <taxon>Ovalentaria</taxon>
        <taxon>Atherinomorphae</taxon>
        <taxon>Cyprinodontiformes</taxon>
        <taxon>Goodeidae</taxon>
        <taxon>Ataeniobius</taxon>
    </lineage>
</organism>
<comment type="caution">
    <text evidence="5">The sequence shown here is derived from an EMBL/GenBank/DDBJ whole genome shotgun (WGS) entry which is preliminary data.</text>
</comment>
<accession>A0ABU7C7W2</accession>
<dbReference type="InterPro" id="IPR007110">
    <property type="entry name" value="Ig-like_dom"/>
</dbReference>
<keyword evidence="1 3" id="KW-0732">Signal</keyword>
<dbReference type="InterPro" id="IPR013783">
    <property type="entry name" value="Ig-like_fold"/>
</dbReference>
<evidence type="ECO:0000313" key="5">
    <source>
        <dbReference type="EMBL" id="MED6257860.1"/>
    </source>
</evidence>
<evidence type="ECO:0000259" key="4">
    <source>
        <dbReference type="PROSITE" id="PS50835"/>
    </source>
</evidence>
<keyword evidence="2" id="KW-0391">Immunity</keyword>
<gene>
    <name evidence="5" type="ORF">ATANTOWER_032600</name>
</gene>
<keyword evidence="6" id="KW-1185">Reference proteome</keyword>
<feature type="domain" description="Ig-like" evidence="4">
    <location>
        <begin position="31"/>
        <end position="118"/>
    </location>
</feature>
<dbReference type="PANTHER" id="PTHR23268">
    <property type="entry name" value="T-CELL RECEPTOR BETA CHAIN"/>
    <property type="match status" value="1"/>
</dbReference>
<dbReference type="Gene3D" id="2.60.40.10">
    <property type="entry name" value="Immunoglobulins"/>
    <property type="match status" value="1"/>
</dbReference>
<dbReference type="InterPro" id="IPR036179">
    <property type="entry name" value="Ig-like_dom_sf"/>
</dbReference>
<sequence>MNWIFIFSWLAGLSLGLEVHQSHSDLIKKAGDEVQIFCSHERTDYRVILWYQQSPGDTAMKLIGYLHYQDPSIEDAYKKDFGMSGDLGGNTAKNASLIIQTLEQSHTAVYYCAAREAQ</sequence>
<evidence type="ECO:0000256" key="1">
    <source>
        <dbReference type="ARBA" id="ARBA00022729"/>
    </source>
</evidence>